<dbReference type="GO" id="GO:0004674">
    <property type="term" value="F:protein serine/threonine kinase activity"/>
    <property type="evidence" value="ECO:0007669"/>
    <property type="project" value="TreeGrafter"/>
</dbReference>
<reference evidence="2" key="1">
    <citation type="submission" date="2021-02" db="EMBL/GenBank/DDBJ databases">
        <title>First Annotated Genome of the Yellow-green Alga Tribonema minus.</title>
        <authorList>
            <person name="Mahan K.M."/>
        </authorList>
    </citation>
    <scope>NUCLEOTIDE SEQUENCE</scope>
    <source>
        <strain evidence="2">UTEX B ZZ1240</strain>
    </source>
</reference>
<proteinExistence type="predicted"/>
<dbReference type="SUPFAM" id="SSF48371">
    <property type="entry name" value="ARM repeat"/>
    <property type="match status" value="1"/>
</dbReference>
<dbReference type="InterPro" id="IPR050517">
    <property type="entry name" value="DDR_Repair_Kinase"/>
</dbReference>
<dbReference type="GO" id="GO:0005737">
    <property type="term" value="C:cytoplasm"/>
    <property type="evidence" value="ECO:0007669"/>
    <property type="project" value="TreeGrafter"/>
</dbReference>
<feature type="region of interest" description="Disordered" evidence="1">
    <location>
        <begin position="655"/>
        <end position="674"/>
    </location>
</feature>
<name>A0A835YK41_9STRA</name>
<evidence type="ECO:0000256" key="1">
    <source>
        <dbReference type="SAM" id="MobiDB-lite"/>
    </source>
</evidence>
<accession>A0A835YK41</accession>
<keyword evidence="3" id="KW-1185">Reference proteome</keyword>
<dbReference type="GO" id="GO:0031931">
    <property type="term" value="C:TORC1 complex"/>
    <property type="evidence" value="ECO:0007669"/>
    <property type="project" value="TreeGrafter"/>
</dbReference>
<dbReference type="InterPro" id="IPR016024">
    <property type="entry name" value="ARM-type_fold"/>
</dbReference>
<dbReference type="EMBL" id="JAFCMP010000541">
    <property type="protein sequence ID" value="KAG5176076.1"/>
    <property type="molecule type" value="Genomic_DNA"/>
</dbReference>
<organism evidence="2 3">
    <name type="scientific">Tribonema minus</name>
    <dbReference type="NCBI Taxonomy" id="303371"/>
    <lineage>
        <taxon>Eukaryota</taxon>
        <taxon>Sar</taxon>
        <taxon>Stramenopiles</taxon>
        <taxon>Ochrophyta</taxon>
        <taxon>PX clade</taxon>
        <taxon>Xanthophyceae</taxon>
        <taxon>Tribonematales</taxon>
        <taxon>Tribonemataceae</taxon>
        <taxon>Tribonema</taxon>
    </lineage>
</organism>
<dbReference type="GO" id="GO:0016242">
    <property type="term" value="P:negative regulation of macroautophagy"/>
    <property type="evidence" value="ECO:0007669"/>
    <property type="project" value="TreeGrafter"/>
</dbReference>
<dbReference type="Proteomes" id="UP000664859">
    <property type="component" value="Unassembled WGS sequence"/>
</dbReference>
<dbReference type="AlphaFoldDB" id="A0A835YK41"/>
<gene>
    <name evidence="2" type="ORF">JKP88DRAFT_336607</name>
</gene>
<dbReference type="PANTHER" id="PTHR11139">
    <property type="entry name" value="ATAXIA TELANGIECTASIA MUTATED ATM -RELATED"/>
    <property type="match status" value="1"/>
</dbReference>
<protein>
    <submittedName>
        <fullName evidence="2">Armadillo-type protein</fullName>
    </submittedName>
</protein>
<dbReference type="GO" id="GO:0005634">
    <property type="term" value="C:nucleus"/>
    <property type="evidence" value="ECO:0007669"/>
    <property type="project" value="TreeGrafter"/>
</dbReference>
<dbReference type="InterPro" id="IPR011989">
    <property type="entry name" value="ARM-like"/>
</dbReference>
<comment type="caution">
    <text evidence="2">The sequence shown here is derived from an EMBL/GenBank/DDBJ whole genome shotgun (WGS) entry which is preliminary data.</text>
</comment>
<dbReference type="GO" id="GO:0031929">
    <property type="term" value="P:TOR signaling"/>
    <property type="evidence" value="ECO:0007669"/>
    <property type="project" value="TreeGrafter"/>
</dbReference>
<feature type="compositionally biased region" description="Low complexity" evidence="1">
    <location>
        <begin position="657"/>
        <end position="669"/>
    </location>
</feature>
<sequence>MASHLQRLNGDVAKAADWELCLSLLRTKNSVVQARAAKHLRQYMETAVREMSSEAFGKFEGELYQRIFALVRANDLWERLGGVMALDELIDASSAAAETKIIKFSNNLSNALRTNTDHAMLVQAMRGRLVLRKEQEYDRRSARPWGQARIPNVSRMVQVSKALGHMARSSAVPNVSKALGHMARSSAVPNVDYVEFEVNRGLEWLNAEQWHRRLAACLVLRELAANAPTTLYVKIRDFFERAMPALADAHEAIRVTAAEALATCLAILAQRRSRHHLNWYCSIYDALQAGLAKGGEADIHGALLIAGAMLDNCSDFMVPRFREVCDAVMQLRGHKSRLVRTTVTSLLPRLAQFRPYAFARARTSRCAQFCPDAFARAHLEGTLDHLMQACAKVDQRAAAFLALGKACAKVHQRAAAFLALGKIDQPAAVFLVLGKLAPAVRFHLASSLPASAARGACGEAHDALLARAVRFHLASSLPALAALVREGLAAKRKTPSCLEALACVADLVEGLGSTFAPYVDSLVEPMFATGLSKRGVDGSTFAPYVDSLVEPMFATGLSTFAPYVDSLVEPMFATGLSEQLIETLAVMEQNLPSHQVRIQRRLLRELSVVLAGAPYEPPGSYPPWLARGGGAGGGPAGPGDGGAALVGSGTGGGAAAGSGNSSGNASSAAITNPSSGGGGGSAAVHIALVPAAADEDLAVLALHTLGTFRLDSFCLLPLVRDCVVGYLGAGAAAVRREAALTCCQLLAPPPAAAAAAVAAAVASGGVAAPSAAGLVTLSTGGAYSPRVAPTRGPSALVVEEVLQRLLHVAVSDPHPGIRQTLLRALDQRFDGHLCQAHHLQTLFLLLGDEDFLIRLDAVTVLGRLAALNPAYLLPPLRQTLMQLIVELRYNTDTGSREEATRMLCHFLRRAAAARAAVWENDCFLIDTGSREEATRMLCHFLRGAALQWLVPPFLGAIIAALPLRGNARLATAALEALGELSLVARDDMAPHLEQLIPLVVESMQDQPAALEALGELPLVARDDMAPHLEQLIP</sequence>
<dbReference type="PANTHER" id="PTHR11139:SF9">
    <property type="entry name" value="SERINE_THREONINE-PROTEIN KINASE MTOR"/>
    <property type="match status" value="1"/>
</dbReference>
<evidence type="ECO:0000313" key="3">
    <source>
        <dbReference type="Proteomes" id="UP000664859"/>
    </source>
</evidence>
<evidence type="ECO:0000313" key="2">
    <source>
        <dbReference type="EMBL" id="KAG5176076.1"/>
    </source>
</evidence>
<dbReference type="OrthoDB" id="1497633at2759"/>
<dbReference type="GO" id="GO:0031932">
    <property type="term" value="C:TORC2 complex"/>
    <property type="evidence" value="ECO:0007669"/>
    <property type="project" value="TreeGrafter"/>
</dbReference>
<dbReference type="Gene3D" id="1.25.10.10">
    <property type="entry name" value="Leucine-rich Repeat Variant"/>
    <property type="match status" value="4"/>
</dbReference>